<reference evidence="2 3" key="1">
    <citation type="submission" date="2018-08" db="EMBL/GenBank/DDBJ databases">
        <title>A genome reference for cultivated species of the human gut microbiota.</title>
        <authorList>
            <person name="Zou Y."/>
            <person name="Xue W."/>
            <person name="Luo G."/>
        </authorList>
    </citation>
    <scope>NUCLEOTIDE SEQUENCE [LARGE SCALE GENOMIC DNA]</scope>
    <source>
        <strain evidence="2 3">AM22-1</strain>
    </source>
</reference>
<feature type="signal peptide" evidence="1">
    <location>
        <begin position="1"/>
        <end position="23"/>
    </location>
</feature>
<organism evidence="2 3">
    <name type="scientific">Segatella copri</name>
    <dbReference type="NCBI Taxonomy" id="165179"/>
    <lineage>
        <taxon>Bacteria</taxon>
        <taxon>Pseudomonadati</taxon>
        <taxon>Bacteroidota</taxon>
        <taxon>Bacteroidia</taxon>
        <taxon>Bacteroidales</taxon>
        <taxon>Prevotellaceae</taxon>
        <taxon>Segatella</taxon>
    </lineage>
</organism>
<dbReference type="Proteomes" id="UP000286501">
    <property type="component" value="Unassembled WGS sequence"/>
</dbReference>
<dbReference type="RefSeq" id="WP_118200819.1">
    <property type="nucleotide sequence ID" value="NZ_QRIE01000024.1"/>
</dbReference>
<dbReference type="AlphaFoldDB" id="A0A3R6IRY8"/>
<feature type="chain" id="PRO_5043187864" description="Secreted protein" evidence="1">
    <location>
        <begin position="24"/>
        <end position="69"/>
    </location>
</feature>
<gene>
    <name evidence="2" type="ORF">DW250_07425</name>
</gene>
<evidence type="ECO:0000313" key="2">
    <source>
        <dbReference type="EMBL" id="RHG65984.1"/>
    </source>
</evidence>
<evidence type="ECO:0008006" key="4">
    <source>
        <dbReference type="Google" id="ProtNLM"/>
    </source>
</evidence>
<accession>A0A3R6IRY8</accession>
<name>A0A3R6IRY8_9BACT</name>
<keyword evidence="1" id="KW-0732">Signal</keyword>
<protein>
    <recommendedName>
        <fullName evidence="4">Secreted protein</fullName>
    </recommendedName>
</protein>
<proteinExistence type="predicted"/>
<dbReference type="EMBL" id="QRIN01000025">
    <property type="protein sequence ID" value="RHG65984.1"/>
    <property type="molecule type" value="Genomic_DNA"/>
</dbReference>
<evidence type="ECO:0000256" key="1">
    <source>
        <dbReference type="SAM" id="SignalP"/>
    </source>
</evidence>
<evidence type="ECO:0000313" key="3">
    <source>
        <dbReference type="Proteomes" id="UP000286501"/>
    </source>
</evidence>
<sequence length="69" mass="7063">MKKFLFSMALALGAICMPSQANAAEMASPVVDPVKAAAPVSLASTEDDDVVIIIIIIEQSDDGGGLTTL</sequence>
<comment type="caution">
    <text evidence="2">The sequence shown here is derived from an EMBL/GenBank/DDBJ whole genome shotgun (WGS) entry which is preliminary data.</text>
</comment>